<dbReference type="Pfam" id="PF02661">
    <property type="entry name" value="Fic"/>
    <property type="match status" value="1"/>
</dbReference>
<accession>A0A1F4YFB7</accession>
<evidence type="ECO:0000256" key="1">
    <source>
        <dbReference type="PIRSR" id="PIRSR640198-1"/>
    </source>
</evidence>
<dbReference type="SUPFAM" id="SSF140931">
    <property type="entry name" value="Fic-like"/>
    <property type="match status" value="1"/>
</dbReference>
<evidence type="ECO:0000256" key="2">
    <source>
        <dbReference type="PIRSR" id="PIRSR640198-3"/>
    </source>
</evidence>
<dbReference type="EMBL" id="MEXH01000015">
    <property type="protein sequence ID" value="OGC92456.1"/>
    <property type="molecule type" value="Genomic_DNA"/>
</dbReference>
<dbReference type="PROSITE" id="PS51459">
    <property type="entry name" value="FIDO"/>
    <property type="match status" value="1"/>
</dbReference>
<reference evidence="4 5" key="1">
    <citation type="journal article" date="2016" name="Nat. Commun.">
        <title>Thousands of microbial genomes shed light on interconnected biogeochemical processes in an aquifer system.</title>
        <authorList>
            <person name="Anantharaman K."/>
            <person name="Brown C.T."/>
            <person name="Hug L.A."/>
            <person name="Sharon I."/>
            <person name="Castelle C.J."/>
            <person name="Probst A.J."/>
            <person name="Thomas B.C."/>
            <person name="Singh A."/>
            <person name="Wilkins M.J."/>
            <person name="Karaoz U."/>
            <person name="Brodie E.L."/>
            <person name="Williams K.H."/>
            <person name="Hubbard S.S."/>
            <person name="Banfield J.F."/>
        </authorList>
    </citation>
    <scope>NUCLEOTIDE SEQUENCE [LARGE SCALE GENOMIC DNA]</scope>
</reference>
<dbReference type="InterPro" id="IPR036390">
    <property type="entry name" value="WH_DNA-bd_sf"/>
</dbReference>
<feature type="active site" evidence="1">
    <location>
        <position position="188"/>
    </location>
</feature>
<dbReference type="Gene3D" id="1.10.3290.10">
    <property type="entry name" value="Fido-like domain"/>
    <property type="match status" value="1"/>
</dbReference>
<feature type="domain" description="Fido" evidence="3">
    <location>
        <begin position="102"/>
        <end position="255"/>
    </location>
</feature>
<dbReference type="InterPro" id="IPR036597">
    <property type="entry name" value="Fido-like_dom_sf"/>
</dbReference>
<dbReference type="Gene3D" id="1.10.10.10">
    <property type="entry name" value="Winged helix-like DNA-binding domain superfamily/Winged helix DNA-binding domain"/>
    <property type="match status" value="1"/>
</dbReference>
<evidence type="ECO:0000313" key="4">
    <source>
        <dbReference type="EMBL" id="OGC92456.1"/>
    </source>
</evidence>
<sequence length="352" mass="39386">MEAAREVINNAPIVPAWEAKFRDEARLRAVHYGTILEGNDLTLGQAKLIMDRGMDDPNQASEAGVVARERDVQEVINYRKVLDYVESMQEPAGKNEAGLADYTSEVLLAIHKLVVDKSVEVGHAGAFRQVQVVLRNSVTGEVGFRPPASSEVAGLVASFLEWLNSGKGRQEHPVIRAGIAHYVLAAVHPFVEGNGRAARAFATMVLYLEGYDIRRFFALEEYFDKHAEEYFGSLMEVSNQSAVLSERDLTPWLTVFTRALSSELTKIKDKVRELSVDIKIKHRMGRQVQISERQMKLMEYLHSNGEMSMPEAKKILPMVSDDTILRELKALIEKGVITKRGSTKAAKYALKK</sequence>
<comment type="caution">
    <text evidence="4">The sequence shown here is derived from an EMBL/GenBank/DDBJ whole genome shotgun (WGS) entry which is preliminary data.</text>
</comment>
<feature type="site" description="Important for autoinhibition of adenylyltransferase activity" evidence="2">
    <location>
        <position position="37"/>
    </location>
</feature>
<gene>
    <name evidence="4" type="ORF">A2876_04140</name>
</gene>
<organism evidence="4 5">
    <name type="scientific">Candidatus Amesbacteria bacterium RIFCSPHIGHO2_01_FULL_48_32b</name>
    <dbReference type="NCBI Taxonomy" id="1797253"/>
    <lineage>
        <taxon>Bacteria</taxon>
        <taxon>Candidatus Amesiibacteriota</taxon>
    </lineage>
</organism>
<dbReference type="InterPro" id="IPR003812">
    <property type="entry name" value="Fido"/>
</dbReference>
<evidence type="ECO:0000259" key="3">
    <source>
        <dbReference type="PROSITE" id="PS51459"/>
    </source>
</evidence>
<dbReference type="Proteomes" id="UP000178176">
    <property type="component" value="Unassembled WGS sequence"/>
</dbReference>
<dbReference type="AlphaFoldDB" id="A0A1F4YFB7"/>
<evidence type="ECO:0000313" key="5">
    <source>
        <dbReference type="Proteomes" id="UP000178176"/>
    </source>
</evidence>
<name>A0A1F4YFB7_9BACT</name>
<dbReference type="InterPro" id="IPR040198">
    <property type="entry name" value="Fido_containing"/>
</dbReference>
<dbReference type="SUPFAM" id="SSF46785">
    <property type="entry name" value="Winged helix' DNA-binding domain"/>
    <property type="match status" value="1"/>
</dbReference>
<proteinExistence type="predicted"/>
<dbReference type="PANTHER" id="PTHR13504">
    <property type="entry name" value="FIDO DOMAIN-CONTAINING PROTEIN DDB_G0283145"/>
    <property type="match status" value="1"/>
</dbReference>
<dbReference type="InterPro" id="IPR036388">
    <property type="entry name" value="WH-like_DNA-bd_sf"/>
</dbReference>
<protein>
    <recommendedName>
        <fullName evidence="3">Fido domain-containing protein</fullName>
    </recommendedName>
</protein>
<dbReference type="PANTHER" id="PTHR13504:SF38">
    <property type="entry name" value="FIDO DOMAIN-CONTAINING PROTEIN"/>
    <property type="match status" value="1"/>
</dbReference>